<dbReference type="PROSITE" id="PS51257">
    <property type="entry name" value="PROKAR_LIPOPROTEIN"/>
    <property type="match status" value="1"/>
</dbReference>
<accession>A0A2W5TZ68</accession>
<sequence>MVLKMRWLVISLALFASACLPKVPRQRLAERARVVVAYVVDPTYAGEAFEPPEALKKKIAADLDDHNLEVVEVPLSAIAAQKLSDSRFNALKAAVPDAPFYLLVEQRVHFFSQLDGRYRWEVGTTFTAARADGSQARDQSEIPVILLFDHEKQKEAIAAAADDLVVRVGQLMDGVMAGVEAPKPTASRPRGIYFVMVDRFENGDARNDGVIDLQDPHAFHGGDLKGVINRLDWIQSLGFDTVWLSPVFKMRPTAWNGFGAFHGYWTWELGQLEPRFGDELLLSQLRGELDRRGMKLVLDVVLNHVGPDSPLVQKKPDWFHRRGGVTNWNDAEQLTMNDVHGLPDLATEKPEVFAYLLEATRRWLPNREA</sequence>
<comment type="cofactor">
    <cofactor evidence="1">
        <name>Ca(2+)</name>
        <dbReference type="ChEBI" id="CHEBI:29108"/>
    </cofactor>
</comment>
<proteinExistence type="predicted"/>
<evidence type="ECO:0000313" key="6">
    <source>
        <dbReference type="EMBL" id="PZR16595.1"/>
    </source>
</evidence>
<evidence type="ECO:0000256" key="2">
    <source>
        <dbReference type="ARBA" id="ARBA00022723"/>
    </source>
</evidence>
<evidence type="ECO:0000256" key="1">
    <source>
        <dbReference type="ARBA" id="ARBA00001913"/>
    </source>
</evidence>
<dbReference type="AlphaFoldDB" id="A0A2W5TZ68"/>
<dbReference type="GO" id="GO:0005975">
    <property type="term" value="P:carbohydrate metabolic process"/>
    <property type="evidence" value="ECO:0007669"/>
    <property type="project" value="InterPro"/>
</dbReference>
<dbReference type="Gene3D" id="3.20.20.80">
    <property type="entry name" value="Glycosidases"/>
    <property type="match status" value="1"/>
</dbReference>
<dbReference type="SUPFAM" id="SSF51445">
    <property type="entry name" value="(Trans)glycosidases"/>
    <property type="match status" value="1"/>
</dbReference>
<keyword evidence="2" id="KW-0479">Metal-binding</keyword>
<organism evidence="6 7">
    <name type="scientific">Archangium gephyra</name>
    <dbReference type="NCBI Taxonomy" id="48"/>
    <lineage>
        <taxon>Bacteria</taxon>
        <taxon>Pseudomonadati</taxon>
        <taxon>Myxococcota</taxon>
        <taxon>Myxococcia</taxon>
        <taxon>Myxococcales</taxon>
        <taxon>Cystobacterineae</taxon>
        <taxon>Archangiaceae</taxon>
        <taxon>Archangium</taxon>
    </lineage>
</organism>
<dbReference type="PANTHER" id="PTHR10357">
    <property type="entry name" value="ALPHA-AMYLASE FAMILY MEMBER"/>
    <property type="match status" value="1"/>
</dbReference>
<dbReference type="Proteomes" id="UP000249061">
    <property type="component" value="Unassembled WGS sequence"/>
</dbReference>
<evidence type="ECO:0000313" key="7">
    <source>
        <dbReference type="Proteomes" id="UP000249061"/>
    </source>
</evidence>
<dbReference type="GO" id="GO:0046872">
    <property type="term" value="F:metal ion binding"/>
    <property type="evidence" value="ECO:0007669"/>
    <property type="project" value="UniProtKB-KW"/>
</dbReference>
<evidence type="ECO:0000256" key="3">
    <source>
        <dbReference type="ARBA" id="ARBA00022729"/>
    </source>
</evidence>
<protein>
    <recommendedName>
        <fullName evidence="5">Glycosyl hydrolase family 13 catalytic domain-containing protein</fullName>
    </recommendedName>
</protein>
<dbReference type="InterPro" id="IPR006047">
    <property type="entry name" value="GH13_cat_dom"/>
</dbReference>
<dbReference type="PANTHER" id="PTHR10357:SF215">
    <property type="entry name" value="ALPHA-AMYLASE 1"/>
    <property type="match status" value="1"/>
</dbReference>
<dbReference type="Pfam" id="PF00128">
    <property type="entry name" value="Alpha-amylase"/>
    <property type="match status" value="1"/>
</dbReference>
<evidence type="ECO:0000256" key="4">
    <source>
        <dbReference type="SAM" id="SignalP"/>
    </source>
</evidence>
<gene>
    <name evidence="6" type="ORF">DI536_05370</name>
</gene>
<name>A0A2W5TZ68_9BACT</name>
<evidence type="ECO:0000259" key="5">
    <source>
        <dbReference type="SMART" id="SM00642"/>
    </source>
</evidence>
<feature type="domain" description="Glycosyl hydrolase family 13 catalytic" evidence="5">
    <location>
        <begin position="194"/>
        <end position="369"/>
    </location>
</feature>
<dbReference type="InterPro" id="IPR017853">
    <property type="entry name" value="GH"/>
</dbReference>
<comment type="caution">
    <text evidence="6">The sequence shown here is derived from an EMBL/GenBank/DDBJ whole genome shotgun (WGS) entry which is preliminary data.</text>
</comment>
<reference evidence="6 7" key="1">
    <citation type="submission" date="2017-08" db="EMBL/GenBank/DDBJ databases">
        <title>Infants hospitalized years apart are colonized by the same room-sourced microbial strains.</title>
        <authorList>
            <person name="Brooks B."/>
            <person name="Olm M.R."/>
            <person name="Firek B.A."/>
            <person name="Baker R."/>
            <person name="Thomas B.C."/>
            <person name="Morowitz M.J."/>
            <person name="Banfield J.F."/>
        </authorList>
    </citation>
    <scope>NUCLEOTIDE SEQUENCE [LARGE SCALE GENOMIC DNA]</scope>
    <source>
        <strain evidence="6">S2_003_000_R2_14</strain>
    </source>
</reference>
<feature type="chain" id="PRO_5016057533" description="Glycosyl hydrolase family 13 catalytic domain-containing protein" evidence="4">
    <location>
        <begin position="19"/>
        <end position="369"/>
    </location>
</feature>
<dbReference type="EMBL" id="QFQP01000003">
    <property type="protein sequence ID" value="PZR16595.1"/>
    <property type="molecule type" value="Genomic_DNA"/>
</dbReference>
<dbReference type="SMART" id="SM00642">
    <property type="entry name" value="Aamy"/>
    <property type="match status" value="1"/>
</dbReference>
<feature type="signal peptide" evidence="4">
    <location>
        <begin position="1"/>
        <end position="18"/>
    </location>
</feature>
<keyword evidence="3 4" id="KW-0732">Signal</keyword>